<dbReference type="EMBL" id="CAXLJM020000019">
    <property type="protein sequence ID" value="CAL8085933.1"/>
    <property type="molecule type" value="Genomic_DNA"/>
</dbReference>
<proteinExistence type="predicted"/>
<name>A0ABP1Q1K6_9HEXA</name>
<comment type="caution">
    <text evidence="1">The sequence shown here is derived from an EMBL/GenBank/DDBJ whole genome shotgun (WGS) entry which is preliminary data.</text>
</comment>
<evidence type="ECO:0000313" key="1">
    <source>
        <dbReference type="EMBL" id="CAL8085933.1"/>
    </source>
</evidence>
<gene>
    <name evidence="1" type="ORF">ODALV1_LOCUS6278</name>
</gene>
<reference evidence="1 2" key="1">
    <citation type="submission" date="2024-08" db="EMBL/GenBank/DDBJ databases">
        <authorList>
            <person name="Cucini C."/>
            <person name="Frati F."/>
        </authorList>
    </citation>
    <scope>NUCLEOTIDE SEQUENCE [LARGE SCALE GENOMIC DNA]</scope>
</reference>
<sequence length="472" mass="55833">MGGNSSRNRNCEVDDFDSSGIDKVEVETTVEASANEYACSEHDGFLRAVKRLNHALPILLRYHQYWSLRSILCIRQLNKAIKNTIDDCFAVGQCDTHFHRRVFKFTTPEEIKHFTRKANEFKGNPFILKHLCLDSEYGEDWWTEAKILLTQYGHFLRRLTLMDFLDELILPTLRFSQNIEFLTIHNFDYGWDRDEDADTDNEPVYSSKFPRLPNLKHLWLNILNAPLAPVLNSWTHALLFTYGRQLRTLHCTQKDFCQVIRWGSVSSNLLNLEELQVNYINQNQGDLVFEILADVKWTKLKRLCLKEICEAEITFSNYTSKALDTFSNSLEELSWPKINDESFDYWTFWFQSFFFSSNENIKVCSSLKLLRARESNLESPMWLYLSARFVNLECLRFEMDMREMRYSPPLPDRTVVEGFFGIFSKLRCVMWPKDSLRIRWKPECHEYIVYMRNGNSYEVIDYKENGMLVSQF</sequence>
<dbReference type="SUPFAM" id="SSF52047">
    <property type="entry name" value="RNI-like"/>
    <property type="match status" value="1"/>
</dbReference>
<organism evidence="1 2">
    <name type="scientific">Orchesella dallaii</name>
    <dbReference type="NCBI Taxonomy" id="48710"/>
    <lineage>
        <taxon>Eukaryota</taxon>
        <taxon>Metazoa</taxon>
        <taxon>Ecdysozoa</taxon>
        <taxon>Arthropoda</taxon>
        <taxon>Hexapoda</taxon>
        <taxon>Collembola</taxon>
        <taxon>Entomobryomorpha</taxon>
        <taxon>Entomobryoidea</taxon>
        <taxon>Orchesellidae</taxon>
        <taxon>Orchesellinae</taxon>
        <taxon>Orchesella</taxon>
    </lineage>
</organism>
<keyword evidence="2" id="KW-1185">Reference proteome</keyword>
<protein>
    <submittedName>
        <fullName evidence="1">Uncharacterized protein</fullName>
    </submittedName>
</protein>
<accession>A0ABP1Q1K6</accession>
<dbReference type="Proteomes" id="UP001642540">
    <property type="component" value="Unassembled WGS sequence"/>
</dbReference>
<evidence type="ECO:0000313" key="2">
    <source>
        <dbReference type="Proteomes" id="UP001642540"/>
    </source>
</evidence>